<evidence type="ECO:0000313" key="3">
    <source>
        <dbReference type="Proteomes" id="UP001281410"/>
    </source>
</evidence>
<protein>
    <submittedName>
        <fullName evidence="2">Uncharacterized protein</fullName>
    </submittedName>
</protein>
<feature type="region of interest" description="Disordered" evidence="1">
    <location>
        <begin position="155"/>
        <end position="174"/>
    </location>
</feature>
<dbReference type="PANTHER" id="PTHR36022:SF1">
    <property type="entry name" value="GPI-ANCHORED ADHESIN-LIKE PROTEIN"/>
    <property type="match status" value="1"/>
</dbReference>
<reference evidence="2" key="1">
    <citation type="journal article" date="2023" name="Plant J.">
        <title>Genome sequences and population genomics provide insights into the demographic history, inbreeding, and mutation load of two 'living fossil' tree species of Dipteronia.</title>
        <authorList>
            <person name="Feng Y."/>
            <person name="Comes H.P."/>
            <person name="Chen J."/>
            <person name="Zhu S."/>
            <person name="Lu R."/>
            <person name="Zhang X."/>
            <person name="Li P."/>
            <person name="Qiu J."/>
            <person name="Olsen K.M."/>
            <person name="Qiu Y."/>
        </authorList>
    </citation>
    <scope>NUCLEOTIDE SEQUENCE</scope>
    <source>
        <strain evidence="2">NBL</strain>
    </source>
</reference>
<name>A0AAE0E384_9ROSI</name>
<sequence>MDSSSSKSTKTHHRKKQKHHQCSRSPLRDINTATTSNSIEAPRGCLRFFLSHSSSNTNTNTKAPFIKGTALIETPKSAPNPSKAKNITPCLYQWQSGRKPTSKIASKHLNLSSGSPPGRSCTSVNDVNFTPLSKIATGLGLDFAAHKKVTIHDEKISNTSGSNNNNNKTPPIQASVSPEIQTQCGGSALASKTSTPACYAAGYLVSGVTDKRKCRPRGILTVGDNNFLNFDMAKPIDSFGEDHHNSDENVRGVVDSNDSTLMVPLPAEASMHWLLPPCNEDDEDLKENSDNGLCGFRIHSPSSSLFGDGCTSNLCNDRNHTSSVSGSDTRRSISLLSPTVFPEFQVPLRPFNDNLNLVFVSSPNCTPSCKVAALEVEGKQDYDIDGEISPFSMDTLGSGNIIQTPESVSSTDRCIGLSWLKTTSDQRHCLGSELDLVTESLQMMSLSSKGYESIRDSTNSSFQFDCLTSPSNSTDISQFQKILDDQVSWMSTSTLDNVSQSQMRISWREGLVSRMFEMDEFDSCRYLSDEEEDVNDCQNYHQLKSCQNPELNVDAGNYEIPKNGSGSTEFVDRDLETEEKGDKRLPCQISCPCAESISTDGGDLAASRDSDWTLCYKNQLFKV</sequence>
<comment type="caution">
    <text evidence="2">The sequence shown here is derived from an EMBL/GenBank/DDBJ whole genome shotgun (WGS) entry which is preliminary data.</text>
</comment>
<dbReference type="EMBL" id="JANJYJ010000006">
    <property type="protein sequence ID" value="KAK3204524.1"/>
    <property type="molecule type" value="Genomic_DNA"/>
</dbReference>
<feature type="region of interest" description="Disordered" evidence="1">
    <location>
        <begin position="1"/>
        <end position="36"/>
    </location>
</feature>
<gene>
    <name evidence="2" type="ORF">Dsin_018570</name>
</gene>
<organism evidence="2 3">
    <name type="scientific">Dipteronia sinensis</name>
    <dbReference type="NCBI Taxonomy" id="43782"/>
    <lineage>
        <taxon>Eukaryota</taxon>
        <taxon>Viridiplantae</taxon>
        <taxon>Streptophyta</taxon>
        <taxon>Embryophyta</taxon>
        <taxon>Tracheophyta</taxon>
        <taxon>Spermatophyta</taxon>
        <taxon>Magnoliopsida</taxon>
        <taxon>eudicotyledons</taxon>
        <taxon>Gunneridae</taxon>
        <taxon>Pentapetalae</taxon>
        <taxon>rosids</taxon>
        <taxon>malvids</taxon>
        <taxon>Sapindales</taxon>
        <taxon>Sapindaceae</taxon>
        <taxon>Hippocastanoideae</taxon>
        <taxon>Acereae</taxon>
        <taxon>Dipteronia</taxon>
    </lineage>
</organism>
<dbReference type="PANTHER" id="PTHR36022">
    <property type="entry name" value="GPI-ANCHORED ADHESIN-LIKE PROTEIN"/>
    <property type="match status" value="1"/>
</dbReference>
<accession>A0AAE0E384</accession>
<feature type="compositionally biased region" description="Basic residues" evidence="1">
    <location>
        <begin position="9"/>
        <end position="22"/>
    </location>
</feature>
<proteinExistence type="predicted"/>
<dbReference type="Proteomes" id="UP001281410">
    <property type="component" value="Unassembled WGS sequence"/>
</dbReference>
<dbReference type="AlphaFoldDB" id="A0AAE0E384"/>
<feature type="compositionally biased region" description="Low complexity" evidence="1">
    <location>
        <begin position="157"/>
        <end position="167"/>
    </location>
</feature>
<evidence type="ECO:0000313" key="2">
    <source>
        <dbReference type="EMBL" id="KAK3204524.1"/>
    </source>
</evidence>
<evidence type="ECO:0000256" key="1">
    <source>
        <dbReference type="SAM" id="MobiDB-lite"/>
    </source>
</evidence>
<keyword evidence="3" id="KW-1185">Reference proteome</keyword>